<reference evidence="3" key="1">
    <citation type="submission" date="2022-11" db="UniProtKB">
        <authorList>
            <consortium name="WormBaseParasite"/>
        </authorList>
    </citation>
    <scope>IDENTIFICATION</scope>
</reference>
<organism evidence="2 3">
    <name type="scientific">Plectus sambesii</name>
    <dbReference type="NCBI Taxonomy" id="2011161"/>
    <lineage>
        <taxon>Eukaryota</taxon>
        <taxon>Metazoa</taxon>
        <taxon>Ecdysozoa</taxon>
        <taxon>Nematoda</taxon>
        <taxon>Chromadorea</taxon>
        <taxon>Plectida</taxon>
        <taxon>Plectina</taxon>
        <taxon>Plectoidea</taxon>
        <taxon>Plectidae</taxon>
        <taxon>Plectus</taxon>
    </lineage>
</organism>
<feature type="compositionally biased region" description="Polar residues" evidence="1">
    <location>
        <begin position="14"/>
        <end position="25"/>
    </location>
</feature>
<protein>
    <submittedName>
        <fullName evidence="3">Uncharacterized protein</fullName>
    </submittedName>
</protein>
<dbReference type="WBParaSite" id="PSAMB.scaffold408size52547.g5574.t1">
    <property type="protein sequence ID" value="PSAMB.scaffold408size52547.g5574.t1"/>
    <property type="gene ID" value="PSAMB.scaffold408size52547.g5574"/>
</dbReference>
<proteinExistence type="predicted"/>
<evidence type="ECO:0000313" key="3">
    <source>
        <dbReference type="WBParaSite" id="PSAMB.scaffold408size52547.g5574.t1"/>
    </source>
</evidence>
<sequence length="122" mass="13406">MAIPTEMSKLASRSEPSLSVTHGNVNAGLLNQQENVTNNASLDRAHELVAQMPSSVRETLPAPIEEQPNDSQSVVNLIDDKSENSIGISGEESDTLASIGMSYETDYEPRNSNYDYFSKGWW</sequence>
<dbReference type="AlphaFoldDB" id="A0A914WI80"/>
<evidence type="ECO:0000313" key="2">
    <source>
        <dbReference type="Proteomes" id="UP000887566"/>
    </source>
</evidence>
<keyword evidence="2" id="KW-1185">Reference proteome</keyword>
<name>A0A914WI80_9BILA</name>
<evidence type="ECO:0000256" key="1">
    <source>
        <dbReference type="SAM" id="MobiDB-lite"/>
    </source>
</evidence>
<dbReference type="Proteomes" id="UP000887566">
    <property type="component" value="Unplaced"/>
</dbReference>
<feature type="region of interest" description="Disordered" evidence="1">
    <location>
        <begin position="1"/>
        <end position="25"/>
    </location>
</feature>
<accession>A0A914WI80</accession>